<evidence type="ECO:0000256" key="1">
    <source>
        <dbReference type="SAM" id="MobiDB-lite"/>
    </source>
</evidence>
<feature type="region of interest" description="Disordered" evidence="1">
    <location>
        <begin position="597"/>
        <end position="635"/>
    </location>
</feature>
<feature type="compositionally biased region" description="Polar residues" evidence="1">
    <location>
        <begin position="43"/>
        <end position="65"/>
    </location>
</feature>
<feature type="region of interest" description="Disordered" evidence="1">
    <location>
        <begin position="943"/>
        <end position="977"/>
    </location>
</feature>
<proteinExistence type="predicted"/>
<organism evidence="2">
    <name type="scientific">Culex pipiens</name>
    <name type="common">House mosquito</name>
    <dbReference type="NCBI Taxonomy" id="7175"/>
    <lineage>
        <taxon>Eukaryota</taxon>
        <taxon>Metazoa</taxon>
        <taxon>Ecdysozoa</taxon>
        <taxon>Arthropoda</taxon>
        <taxon>Hexapoda</taxon>
        <taxon>Insecta</taxon>
        <taxon>Pterygota</taxon>
        <taxon>Neoptera</taxon>
        <taxon>Endopterygota</taxon>
        <taxon>Diptera</taxon>
        <taxon>Nematocera</taxon>
        <taxon>Culicoidea</taxon>
        <taxon>Culicidae</taxon>
        <taxon>Culicinae</taxon>
        <taxon>Culicini</taxon>
        <taxon>Culex</taxon>
        <taxon>Culex</taxon>
    </lineage>
</organism>
<feature type="compositionally biased region" description="Basic and acidic residues" evidence="1">
    <location>
        <begin position="23"/>
        <end position="39"/>
    </location>
</feature>
<feature type="compositionally biased region" description="Low complexity" evidence="1">
    <location>
        <begin position="469"/>
        <end position="486"/>
    </location>
</feature>
<feature type="compositionally biased region" description="Basic and acidic residues" evidence="1">
    <location>
        <begin position="946"/>
        <end position="955"/>
    </location>
</feature>
<protein>
    <submittedName>
        <fullName evidence="2">(northern house mosquito) hypothetical protein</fullName>
    </submittedName>
</protein>
<feature type="compositionally biased region" description="Polar residues" evidence="1">
    <location>
        <begin position="131"/>
        <end position="144"/>
    </location>
</feature>
<evidence type="ECO:0000313" key="2">
    <source>
        <dbReference type="EMBL" id="CAG6450370.1"/>
    </source>
</evidence>
<feature type="compositionally biased region" description="Basic and acidic residues" evidence="1">
    <location>
        <begin position="598"/>
        <end position="611"/>
    </location>
</feature>
<feature type="compositionally biased region" description="Polar residues" evidence="1">
    <location>
        <begin position="73"/>
        <end position="87"/>
    </location>
</feature>
<accession>A0A8D8A6U8</accession>
<feature type="compositionally biased region" description="Low complexity" evidence="1">
    <location>
        <begin position="11"/>
        <end position="22"/>
    </location>
</feature>
<feature type="compositionally biased region" description="Low complexity" evidence="1">
    <location>
        <begin position="183"/>
        <end position="202"/>
    </location>
</feature>
<dbReference type="AlphaFoldDB" id="A0A8D8A6U8"/>
<feature type="region of interest" description="Disordered" evidence="1">
    <location>
        <begin position="170"/>
        <end position="210"/>
    </location>
</feature>
<name>A0A8D8A6U8_CULPI</name>
<feature type="compositionally biased region" description="Basic residues" evidence="1">
    <location>
        <begin position="1"/>
        <end position="10"/>
    </location>
</feature>
<dbReference type="EMBL" id="HBUE01015534">
    <property type="protein sequence ID" value="CAG6450370.1"/>
    <property type="molecule type" value="Transcribed_RNA"/>
</dbReference>
<feature type="region of interest" description="Disordered" evidence="1">
    <location>
        <begin position="444"/>
        <end position="517"/>
    </location>
</feature>
<sequence>MAKGARKKTKWVLLTTTTTVPPTEKEADASSKLPWETKPRTAVPSSDDCNATTITTQNSEYNVQTRPEDQDRGTTVNSSSFSNGYRTSSSHHYPPSHHRSYSRSHHHYSGSSRKSHYGGSGSNYRSSYNSTAEVRNEQTSSATINEDEYTKITTPRQDVLFKKGYLSRPKKHLSATPSDNVNGSSTTTTTTDGSDIATGSGSVSTAESVTSDSTYLTDGMFMDSYPTPYPYFGYIDQSGVLVMNGFAVDSNGYSYMNGGQTYIYPPNYNLSQTFEENEEGADVQQPDSATESELPKADDGGLLAESDASANDGSDQTKAEGGLEDGGGQTVDDEEMTPQQFLAPYANGYDYAQFYNNFYYPGCVMAPFPVVENGLYYDQFETPSDNQFDFKKHRKWARNWEEYPVQMQGETMTEETYQDPSFLCTPLAEEPVTTTTEVPVNTTQLEPIQASATVPSTSTVPRPPANSHKTSSQPSPQAKSQPGSKSVEPRSQQQPNQTASVVAAVTKPKTAQSQKIRKKDLIESTRAFAEQNIDLSRPTYLQRASSSRHEESTTWRTVCNGKEVAIEEQDRAIDSGSKLEIIQEAPETTIANEPVVIEEPKPIESKAEKKESKRGKKTAKGKGKKAKRQNVAQRQGKGFEVIEPEFTRVVASPVAEEEPSEVEEEDREEVVEEVFVKEDQAEVELVMLNDDDSHTVIEAIEAEEDLEQMLQDVQLTDIHVEEESVAVSCEDHAEDTVEMVEEVVESDLLQVIDSLIEEIDEVTSVFEEHPAPVQTEDPAPAVCDNTIAPFEHEDIVCETCVSPISCSVDGGDKEEEIEEFRHFSGEEDGEHVDSGVQSPAAFISPALATIEEKKERSYSGSGLHVTDAVTKWLSETLSSTTRLEELFVLPENPALLHRIQQFHVLNFEDSLAFFSDTYSSSSASSGDEADDADSDYMSDVQVNKAQKTESQKDQLAKQTANGHLHRQPMTGDHSNCKQKRCIIM</sequence>
<feature type="compositionally biased region" description="Polar residues" evidence="1">
    <location>
        <begin position="489"/>
        <end position="500"/>
    </location>
</feature>
<feature type="compositionally biased region" description="Basic residues" evidence="1">
    <location>
        <begin position="94"/>
        <end position="116"/>
    </location>
</feature>
<reference evidence="2" key="1">
    <citation type="submission" date="2021-05" db="EMBL/GenBank/DDBJ databases">
        <authorList>
            <person name="Alioto T."/>
            <person name="Alioto T."/>
            <person name="Gomez Garrido J."/>
        </authorList>
    </citation>
    <scope>NUCLEOTIDE SEQUENCE</scope>
</reference>
<feature type="compositionally biased region" description="Low complexity" evidence="1">
    <location>
        <begin position="450"/>
        <end position="460"/>
    </location>
</feature>
<feature type="compositionally biased region" description="Basic residues" evidence="1">
    <location>
        <begin position="612"/>
        <end position="628"/>
    </location>
</feature>
<feature type="region of interest" description="Disordered" evidence="1">
    <location>
        <begin position="1"/>
        <end position="149"/>
    </location>
</feature>
<feature type="region of interest" description="Disordered" evidence="1">
    <location>
        <begin position="276"/>
        <end position="333"/>
    </location>
</feature>